<evidence type="ECO:0000259" key="14">
    <source>
        <dbReference type="Pfam" id="PF07992"/>
    </source>
</evidence>
<dbReference type="Pfam" id="PF02852">
    <property type="entry name" value="Pyr_redox_dim"/>
    <property type="match status" value="1"/>
</dbReference>
<evidence type="ECO:0000313" key="16">
    <source>
        <dbReference type="Proteomes" id="UP001530377"/>
    </source>
</evidence>
<dbReference type="Gene3D" id="3.30.390.30">
    <property type="match status" value="1"/>
</dbReference>
<keyword evidence="5 11" id="KW-0274">FAD</keyword>
<gene>
    <name evidence="15" type="ORF">ACHAXA_007198</name>
</gene>
<proteinExistence type="inferred from homology"/>
<dbReference type="NCBIfam" id="TIGR01438">
    <property type="entry name" value="TGR"/>
    <property type="match status" value="1"/>
</dbReference>
<dbReference type="EC" id="1.8.1.9" evidence="3"/>
<dbReference type="GO" id="GO:0004791">
    <property type="term" value="F:thioredoxin-disulfide reductase (NADPH) activity"/>
    <property type="evidence" value="ECO:0007669"/>
    <property type="project" value="UniProtKB-EC"/>
</dbReference>
<evidence type="ECO:0000256" key="3">
    <source>
        <dbReference type="ARBA" id="ARBA00012610"/>
    </source>
</evidence>
<dbReference type="Pfam" id="PF07992">
    <property type="entry name" value="Pyr_redox_2"/>
    <property type="match status" value="1"/>
</dbReference>
<evidence type="ECO:0000256" key="10">
    <source>
        <dbReference type="ARBA" id="ARBA00023284"/>
    </source>
</evidence>
<dbReference type="InterPro" id="IPR006338">
    <property type="entry name" value="Thioredoxin/glutathione_Rdtase"/>
</dbReference>
<evidence type="ECO:0000256" key="4">
    <source>
        <dbReference type="ARBA" id="ARBA00022630"/>
    </source>
</evidence>
<dbReference type="InterPro" id="IPR023753">
    <property type="entry name" value="FAD/NAD-binding_dom"/>
</dbReference>
<dbReference type="InterPro" id="IPR016156">
    <property type="entry name" value="FAD/NAD-linked_Rdtase_dimer_sf"/>
</dbReference>
<sequence length="672" mass="71593">MNNPAAASALANAASRSIVHVAGYSSCGFYRRAASVVASLTLLFPSKFQLVEHEFPTREAYREWLIRNNDGGGGFRDGVGRRPTAPGNLRATSHASSPFCWLSSPRPPSSASGTVGSESPESDANIDDVVEFIGGCDDTLEWCRKLLAVQEPREREREGGGVGGANMVPDGHDPSHGYDYDLVVIGGGSGGLAASKEASKLGAKVAVLDYVKPSPAGSVWGLGGTCVNVGCIPKKLMHNAALLTESHVHDVPHYGIGVTREMEAGWSESYGSSEDNPVPPHGWETLRSNVQNHIRGLNFKYRVDLREKEVTYINALGSFLDAHTLETVNSKGVKSTVSFSRCIIAVGGRPTPIDCPGGELAISSDDIFSLERDPGKVLCVGASYISLECAGFLRGIGRDVTVAVRSILLRGFDRECADMIGEHMRGMGITFIEGVVPAKLERTEGGRVGVTFSDGSVDEYDTVLGAIGRTGDTSKLGLINAGIVPNPKNGKIPAVHEQTTTPNVYVIGDVMEGCPELTPVAIHAGKMLVRRLFGGSDRPMDYRNVCTTVFTPLEYGTVGYSEDDAASKFGKDNLVVYHKYFVPLEWSISPSRSHTQGFCKAVVDKHTDKVLGLHYLGPNAGEVMQGFGTAMKLGCTFDDIVETVGIHPTTAEEFTTLSITKDSGENAAAGGC</sequence>
<name>A0ABD3SG47_9STRA</name>
<evidence type="ECO:0000256" key="5">
    <source>
        <dbReference type="ARBA" id="ARBA00022827"/>
    </source>
</evidence>
<evidence type="ECO:0000256" key="7">
    <source>
        <dbReference type="ARBA" id="ARBA00022933"/>
    </source>
</evidence>
<dbReference type="InterPro" id="IPR004099">
    <property type="entry name" value="Pyr_nucl-diS_OxRdtase_dimer"/>
</dbReference>
<evidence type="ECO:0000256" key="8">
    <source>
        <dbReference type="ARBA" id="ARBA00023002"/>
    </source>
</evidence>
<evidence type="ECO:0000256" key="11">
    <source>
        <dbReference type="RuleBase" id="RU003691"/>
    </source>
</evidence>
<keyword evidence="8 11" id="KW-0560">Oxidoreductase</keyword>
<dbReference type="Gene3D" id="3.50.50.60">
    <property type="entry name" value="FAD/NAD(P)-binding domain"/>
    <property type="match status" value="2"/>
</dbReference>
<dbReference type="Proteomes" id="UP001530377">
    <property type="component" value="Unassembled WGS sequence"/>
</dbReference>
<evidence type="ECO:0000256" key="1">
    <source>
        <dbReference type="ARBA" id="ARBA00001974"/>
    </source>
</evidence>
<dbReference type="PANTHER" id="PTHR42737">
    <property type="entry name" value="GLUTATHIONE REDUCTASE"/>
    <property type="match status" value="1"/>
</dbReference>
<comment type="cofactor">
    <cofactor evidence="1">
        <name>FAD</name>
        <dbReference type="ChEBI" id="CHEBI:57692"/>
    </cofactor>
</comment>
<dbReference type="InterPro" id="IPR036188">
    <property type="entry name" value="FAD/NAD-bd_sf"/>
</dbReference>
<comment type="caution">
    <text evidence="15">The sequence shown here is derived from an EMBL/GenBank/DDBJ whole genome shotgun (WGS) entry which is preliminary data.</text>
</comment>
<keyword evidence="4 11" id="KW-0285">Flavoprotein</keyword>
<organism evidence="15 16">
    <name type="scientific">Cyclostephanos tholiformis</name>
    <dbReference type="NCBI Taxonomy" id="382380"/>
    <lineage>
        <taxon>Eukaryota</taxon>
        <taxon>Sar</taxon>
        <taxon>Stramenopiles</taxon>
        <taxon>Ochrophyta</taxon>
        <taxon>Bacillariophyta</taxon>
        <taxon>Coscinodiscophyceae</taxon>
        <taxon>Thalassiosirophycidae</taxon>
        <taxon>Stephanodiscales</taxon>
        <taxon>Stephanodiscaceae</taxon>
        <taxon>Cyclostephanos</taxon>
    </lineage>
</organism>
<keyword evidence="10 11" id="KW-0676">Redox-active center</keyword>
<keyword evidence="9" id="KW-1015">Disulfide bond</keyword>
<dbReference type="EMBL" id="JALLPB020000035">
    <property type="protein sequence ID" value="KAL3823520.1"/>
    <property type="molecule type" value="Genomic_DNA"/>
</dbReference>
<feature type="domain" description="Pyridine nucleotide-disulphide oxidoreductase dimerisation" evidence="13">
    <location>
        <begin position="547"/>
        <end position="656"/>
    </location>
</feature>
<feature type="region of interest" description="Disordered" evidence="12">
    <location>
        <begin position="153"/>
        <end position="173"/>
    </location>
</feature>
<feature type="compositionally biased region" description="Polar residues" evidence="12">
    <location>
        <begin position="109"/>
        <end position="119"/>
    </location>
</feature>
<feature type="domain" description="FAD/NAD(P)-binding" evidence="14">
    <location>
        <begin position="180"/>
        <end position="525"/>
    </location>
</feature>
<dbReference type="FunFam" id="3.50.50.60:FF:000012">
    <property type="entry name" value="Thioredoxin reductase 1, cytoplasmic"/>
    <property type="match status" value="1"/>
</dbReference>
<accession>A0ABD3SG47</accession>
<dbReference type="InterPro" id="IPR046952">
    <property type="entry name" value="GSHR/TRXR-like"/>
</dbReference>
<evidence type="ECO:0000259" key="13">
    <source>
        <dbReference type="Pfam" id="PF02852"/>
    </source>
</evidence>
<dbReference type="PRINTS" id="PR00411">
    <property type="entry name" value="PNDRDTASEI"/>
</dbReference>
<dbReference type="SUPFAM" id="SSF51905">
    <property type="entry name" value="FAD/NAD(P)-binding domain"/>
    <property type="match status" value="1"/>
</dbReference>
<keyword evidence="7" id="KW-0712">Selenocysteine</keyword>
<dbReference type="PANTHER" id="PTHR42737:SF8">
    <property type="entry name" value="THIOREDOXIN-DISULFIDE REDUCTASE"/>
    <property type="match status" value="1"/>
</dbReference>
<keyword evidence="6" id="KW-0521">NADP</keyword>
<comment type="similarity">
    <text evidence="2 11">Belongs to the class-I pyridine nucleotide-disulfide oxidoreductase family.</text>
</comment>
<dbReference type="PRINTS" id="PR00368">
    <property type="entry name" value="FADPNR"/>
</dbReference>
<evidence type="ECO:0000313" key="15">
    <source>
        <dbReference type="EMBL" id="KAL3823520.1"/>
    </source>
</evidence>
<dbReference type="PROSITE" id="PS00076">
    <property type="entry name" value="PYRIDINE_REDOX_1"/>
    <property type="match status" value="1"/>
</dbReference>
<evidence type="ECO:0000256" key="12">
    <source>
        <dbReference type="SAM" id="MobiDB-lite"/>
    </source>
</evidence>
<dbReference type="FunFam" id="3.30.390.30:FF:000004">
    <property type="entry name" value="Thioredoxin reductase 1, cytoplasmic"/>
    <property type="match status" value="1"/>
</dbReference>
<feature type="region of interest" description="Disordered" evidence="12">
    <location>
        <begin position="72"/>
        <end position="122"/>
    </location>
</feature>
<reference evidence="15 16" key="1">
    <citation type="submission" date="2024-10" db="EMBL/GenBank/DDBJ databases">
        <title>Updated reference genomes for cyclostephanoid diatoms.</title>
        <authorList>
            <person name="Roberts W.R."/>
            <person name="Alverson A.J."/>
        </authorList>
    </citation>
    <scope>NUCLEOTIDE SEQUENCE [LARGE SCALE GENOMIC DNA]</scope>
    <source>
        <strain evidence="15 16">AJA228-03</strain>
    </source>
</reference>
<evidence type="ECO:0000256" key="9">
    <source>
        <dbReference type="ARBA" id="ARBA00023157"/>
    </source>
</evidence>
<dbReference type="InterPro" id="IPR012999">
    <property type="entry name" value="Pyr_OxRdtase_I_AS"/>
</dbReference>
<evidence type="ECO:0000256" key="2">
    <source>
        <dbReference type="ARBA" id="ARBA00007532"/>
    </source>
</evidence>
<evidence type="ECO:0000256" key="6">
    <source>
        <dbReference type="ARBA" id="ARBA00022857"/>
    </source>
</evidence>
<dbReference type="SUPFAM" id="SSF55424">
    <property type="entry name" value="FAD/NAD-linked reductases, dimerisation (C-terminal) domain"/>
    <property type="match status" value="1"/>
</dbReference>
<keyword evidence="16" id="KW-1185">Reference proteome</keyword>
<protein>
    <recommendedName>
        <fullName evidence="3">thioredoxin-disulfide reductase (NADPH)</fullName>
        <ecNumber evidence="3">1.8.1.9</ecNumber>
    </recommendedName>
</protein>
<dbReference type="AlphaFoldDB" id="A0ABD3SG47"/>